<dbReference type="EMBL" id="CYRX01000025">
    <property type="protein sequence ID" value="CUH60214.1"/>
    <property type="molecule type" value="Genomic_DNA"/>
</dbReference>
<comment type="similarity">
    <text evidence="6">Belongs to the radical SAM superfamily. Anaerobic sulfatase-maturating enzyme family.</text>
</comment>
<evidence type="ECO:0000259" key="7">
    <source>
        <dbReference type="PROSITE" id="PS51918"/>
    </source>
</evidence>
<keyword evidence="4" id="KW-0408">Iron</keyword>
<reference evidence="8 9" key="1">
    <citation type="submission" date="2015-09" db="EMBL/GenBank/DDBJ databases">
        <authorList>
            <consortium name="Swine Surveillance"/>
        </authorList>
    </citation>
    <scope>NUCLEOTIDE SEQUENCE [LARGE SCALE GENOMIC DNA]</scope>
    <source>
        <strain evidence="8 9">CECT 5294</strain>
    </source>
</reference>
<keyword evidence="3" id="KW-0479">Metal-binding</keyword>
<dbReference type="CDD" id="cd01335">
    <property type="entry name" value="Radical_SAM"/>
    <property type="match status" value="1"/>
</dbReference>
<dbReference type="PANTHER" id="PTHR43273:SF3">
    <property type="entry name" value="ANAEROBIC SULFATASE-MATURATING ENZYME HOMOLOG ASLB-RELATED"/>
    <property type="match status" value="1"/>
</dbReference>
<dbReference type="AlphaFoldDB" id="A0A0P1EYG8"/>
<accession>A0A0P1EYG8</accession>
<keyword evidence="2" id="KW-0949">S-adenosyl-L-methionine</keyword>
<dbReference type="GO" id="GO:0046872">
    <property type="term" value="F:metal ion binding"/>
    <property type="evidence" value="ECO:0007669"/>
    <property type="project" value="UniProtKB-KW"/>
</dbReference>
<dbReference type="InterPro" id="IPR023885">
    <property type="entry name" value="4Fe4S-binding_SPASM_dom"/>
</dbReference>
<sequence length="409" mass="45464">MWFDLTLEAPDGARSSIRYNAHTSECEGLPLPVDPGEFPSVPKVARDKPLGKSRAPRVLKIQLGLSCNYACSYCNQAFQISDATISKLSDVENFLTKLEGWMMDAPEQIEVWGGEPFVYWAKIKRLLPALAERFPNARFSIITNGSLFDREKLDFIAKYDIGITISHDGPGQHLRGPDPLDEPEKRRWIDALLAERPGMVGFNAVITQQHHDLKELQDWFANKVGPEAFVGLEGVVNVYDAATALGTGRFEPAQLRGLTQSMFEALANDPQAFGLGDRIDEFYQSIQRRRSIDGLGQKCGMDREDTIAVDLRGNVMTCQNTGAKGEHKIGHVEDFDAIALNTSTHFSFREECMACPVVQLCKGSCMFLEGDFFKQSCANEFAFNMGILMAAVWHLTGMVVVEIENVKAA</sequence>
<gene>
    <name evidence="8" type="ORF">THS5294_01503</name>
</gene>
<dbReference type="GO" id="GO:0051536">
    <property type="term" value="F:iron-sulfur cluster binding"/>
    <property type="evidence" value="ECO:0007669"/>
    <property type="project" value="UniProtKB-KW"/>
</dbReference>
<dbReference type="InterPro" id="IPR023867">
    <property type="entry name" value="Sulphatase_maturase_rSAM"/>
</dbReference>
<dbReference type="InterPro" id="IPR058240">
    <property type="entry name" value="rSAM_sf"/>
</dbReference>
<dbReference type="InterPro" id="IPR007197">
    <property type="entry name" value="rSAM"/>
</dbReference>
<dbReference type="Pfam" id="PF04055">
    <property type="entry name" value="Radical_SAM"/>
    <property type="match status" value="1"/>
</dbReference>
<feature type="domain" description="Radical SAM core" evidence="7">
    <location>
        <begin position="51"/>
        <end position="302"/>
    </location>
</feature>
<keyword evidence="5" id="KW-0411">Iron-sulfur</keyword>
<evidence type="ECO:0000256" key="1">
    <source>
        <dbReference type="ARBA" id="ARBA00001966"/>
    </source>
</evidence>
<name>A0A0P1EYG8_9RHOB</name>
<dbReference type="PANTHER" id="PTHR43273">
    <property type="entry name" value="ANAEROBIC SULFATASE-MATURATING ENZYME HOMOLOG ASLB-RELATED"/>
    <property type="match status" value="1"/>
</dbReference>
<dbReference type="GO" id="GO:0016491">
    <property type="term" value="F:oxidoreductase activity"/>
    <property type="evidence" value="ECO:0007669"/>
    <property type="project" value="InterPro"/>
</dbReference>
<dbReference type="SFLD" id="SFLDS00029">
    <property type="entry name" value="Radical_SAM"/>
    <property type="match status" value="1"/>
</dbReference>
<dbReference type="RefSeq" id="WP_058123238.1">
    <property type="nucleotide sequence ID" value="NZ_CYRX01000025.1"/>
</dbReference>
<evidence type="ECO:0000256" key="5">
    <source>
        <dbReference type="ARBA" id="ARBA00023014"/>
    </source>
</evidence>
<dbReference type="Proteomes" id="UP000051298">
    <property type="component" value="Unassembled WGS sequence"/>
</dbReference>
<organism evidence="8 9">
    <name type="scientific">Thalassobacter stenotrophicus</name>
    <dbReference type="NCBI Taxonomy" id="266809"/>
    <lineage>
        <taxon>Bacteria</taxon>
        <taxon>Pseudomonadati</taxon>
        <taxon>Pseudomonadota</taxon>
        <taxon>Alphaproteobacteria</taxon>
        <taxon>Rhodobacterales</taxon>
        <taxon>Roseobacteraceae</taxon>
        <taxon>Thalassobacter</taxon>
    </lineage>
</organism>
<proteinExistence type="inferred from homology"/>
<dbReference type="InterPro" id="IPR013785">
    <property type="entry name" value="Aldolase_TIM"/>
</dbReference>
<dbReference type="SUPFAM" id="SSF102114">
    <property type="entry name" value="Radical SAM enzymes"/>
    <property type="match status" value="1"/>
</dbReference>
<evidence type="ECO:0000256" key="6">
    <source>
        <dbReference type="ARBA" id="ARBA00023601"/>
    </source>
</evidence>
<dbReference type="Gene3D" id="3.20.20.70">
    <property type="entry name" value="Aldolase class I"/>
    <property type="match status" value="1"/>
</dbReference>
<protein>
    <submittedName>
        <fullName evidence="8">Nif11-like peptide radical SAM maturase</fullName>
    </submittedName>
</protein>
<comment type="cofactor">
    <cofactor evidence="1">
        <name>[4Fe-4S] cluster</name>
        <dbReference type="ChEBI" id="CHEBI:49883"/>
    </cofactor>
</comment>
<dbReference type="NCBIfam" id="TIGR04085">
    <property type="entry name" value="rSAM_more_4Fe4S"/>
    <property type="match status" value="1"/>
</dbReference>
<dbReference type="SFLD" id="SFLDG01067">
    <property type="entry name" value="SPASM/twitch_domain_containing"/>
    <property type="match status" value="1"/>
</dbReference>
<evidence type="ECO:0000256" key="4">
    <source>
        <dbReference type="ARBA" id="ARBA00023004"/>
    </source>
</evidence>
<evidence type="ECO:0000313" key="9">
    <source>
        <dbReference type="Proteomes" id="UP000051298"/>
    </source>
</evidence>
<dbReference type="PROSITE" id="PS51918">
    <property type="entry name" value="RADICAL_SAM"/>
    <property type="match status" value="1"/>
</dbReference>
<evidence type="ECO:0000256" key="3">
    <source>
        <dbReference type="ARBA" id="ARBA00022723"/>
    </source>
</evidence>
<evidence type="ECO:0000256" key="2">
    <source>
        <dbReference type="ARBA" id="ARBA00022691"/>
    </source>
</evidence>
<evidence type="ECO:0000313" key="8">
    <source>
        <dbReference type="EMBL" id="CUH60214.1"/>
    </source>
</evidence>